<dbReference type="InterPro" id="IPR050863">
    <property type="entry name" value="CenT-Element_Derived"/>
</dbReference>
<dbReference type="Pfam" id="PF03184">
    <property type="entry name" value="DDE_1"/>
    <property type="match status" value="1"/>
</dbReference>
<dbReference type="PANTHER" id="PTHR19303:SF74">
    <property type="entry name" value="POGO TRANSPOSABLE ELEMENT WITH KRAB DOMAIN"/>
    <property type="match status" value="1"/>
</dbReference>
<dbReference type="RefSeq" id="XP_050506271.1">
    <property type="nucleotide sequence ID" value="XM_050650314.1"/>
</dbReference>
<dbReference type="InterPro" id="IPR004875">
    <property type="entry name" value="DDE_SF_endonuclease_dom"/>
</dbReference>
<feature type="domain" description="DDE-1" evidence="2">
    <location>
        <begin position="1"/>
        <end position="137"/>
    </location>
</feature>
<evidence type="ECO:0000313" key="3">
    <source>
        <dbReference type="EnsemblMetazoa" id="XP_050506271.1"/>
    </source>
</evidence>
<evidence type="ECO:0000256" key="1">
    <source>
        <dbReference type="SAM" id="MobiDB-lite"/>
    </source>
</evidence>
<dbReference type="PANTHER" id="PTHR19303">
    <property type="entry name" value="TRANSPOSON"/>
    <property type="match status" value="1"/>
</dbReference>
<accession>A0ABM5K7V1</accession>
<feature type="region of interest" description="Disordered" evidence="1">
    <location>
        <begin position="264"/>
        <end position="283"/>
    </location>
</feature>
<evidence type="ECO:0000313" key="4">
    <source>
        <dbReference type="Proteomes" id="UP001652700"/>
    </source>
</evidence>
<sequence>MIGCVNAAGQTIPPLFIFPRVHYKDHMTNGGPPGCIGAANPSGWSSAKIFLQFLEHIISYTKPTQGKPILIVMDNHDTHISIDVIDKAKNSGVVLLTIHPHTSHKMQPLDPVVFGPYKTFYHKTAEDWMLSNPGKPISIYDVAGIAGKAYLQAFTPKNIVKSFEGTGLWPVNTNIFIESTLADKSTSSTAPCDQTSNCLTLIPAEHLSTPSTSVSNPVPSTSFQVDYPTSGSLAAPQSEYTSPVTDLPLNISIEYIAPFPKAPARKDLQGRGMRKKGKTRILTSTPENLAIMSELLNRKKKSTPREKEPKEKVKKKLYKLPSSSSSDSEDDDQIPFCDTSDEMDCDNMVEEHDFPEFPSEIDLDIVVGDFILVKLCSKKLVKHYVAKVLETIDNNTSYIVKFYAKTQQNFHFIEGKEEPYAVDFQDIVLKLPLPQSVEESKRFISHIKFNVTFDNYNMF</sequence>
<reference evidence="3" key="1">
    <citation type="submission" date="2025-05" db="UniProtKB">
        <authorList>
            <consortium name="EnsemblMetazoa"/>
        </authorList>
    </citation>
    <scope>IDENTIFICATION</scope>
</reference>
<dbReference type="GeneID" id="126884395"/>
<feature type="region of interest" description="Disordered" evidence="1">
    <location>
        <begin position="294"/>
        <end position="334"/>
    </location>
</feature>
<dbReference type="EnsemblMetazoa" id="XM_050650314.1">
    <property type="protein sequence ID" value="XP_050506271.1"/>
    <property type="gene ID" value="LOC126884395"/>
</dbReference>
<proteinExistence type="predicted"/>
<dbReference type="Proteomes" id="UP001652700">
    <property type="component" value="Unplaced"/>
</dbReference>
<organism evidence="3 4">
    <name type="scientific">Diabrotica virgifera virgifera</name>
    <name type="common">western corn rootworm</name>
    <dbReference type="NCBI Taxonomy" id="50390"/>
    <lineage>
        <taxon>Eukaryota</taxon>
        <taxon>Metazoa</taxon>
        <taxon>Ecdysozoa</taxon>
        <taxon>Arthropoda</taxon>
        <taxon>Hexapoda</taxon>
        <taxon>Insecta</taxon>
        <taxon>Pterygota</taxon>
        <taxon>Neoptera</taxon>
        <taxon>Endopterygota</taxon>
        <taxon>Coleoptera</taxon>
        <taxon>Polyphaga</taxon>
        <taxon>Cucujiformia</taxon>
        <taxon>Chrysomeloidea</taxon>
        <taxon>Chrysomelidae</taxon>
        <taxon>Galerucinae</taxon>
        <taxon>Diabroticina</taxon>
        <taxon>Diabroticites</taxon>
        <taxon>Diabrotica</taxon>
    </lineage>
</organism>
<evidence type="ECO:0000259" key="2">
    <source>
        <dbReference type="Pfam" id="PF03184"/>
    </source>
</evidence>
<name>A0ABM5K7V1_DIAVI</name>
<protein>
    <recommendedName>
        <fullName evidence="2">DDE-1 domain-containing protein</fullName>
    </recommendedName>
</protein>
<keyword evidence="4" id="KW-1185">Reference proteome</keyword>